<feature type="coiled-coil region" evidence="1">
    <location>
        <begin position="21"/>
        <end position="51"/>
    </location>
</feature>
<gene>
    <name evidence="3" type="ORF">TIFTF001_012570</name>
</gene>
<organism evidence="3 4">
    <name type="scientific">Ficus carica</name>
    <name type="common">Common fig</name>
    <dbReference type="NCBI Taxonomy" id="3494"/>
    <lineage>
        <taxon>Eukaryota</taxon>
        <taxon>Viridiplantae</taxon>
        <taxon>Streptophyta</taxon>
        <taxon>Embryophyta</taxon>
        <taxon>Tracheophyta</taxon>
        <taxon>Spermatophyta</taxon>
        <taxon>Magnoliopsida</taxon>
        <taxon>eudicotyledons</taxon>
        <taxon>Gunneridae</taxon>
        <taxon>Pentapetalae</taxon>
        <taxon>rosids</taxon>
        <taxon>fabids</taxon>
        <taxon>Rosales</taxon>
        <taxon>Moraceae</taxon>
        <taxon>Ficeae</taxon>
        <taxon>Ficus</taxon>
    </lineage>
</organism>
<evidence type="ECO:0000256" key="1">
    <source>
        <dbReference type="SAM" id="Coils"/>
    </source>
</evidence>
<reference evidence="3" key="1">
    <citation type="submission" date="2023-07" db="EMBL/GenBank/DDBJ databases">
        <title>draft genome sequence of fig (Ficus carica).</title>
        <authorList>
            <person name="Takahashi T."/>
            <person name="Nishimura K."/>
        </authorList>
    </citation>
    <scope>NUCLEOTIDE SEQUENCE</scope>
</reference>
<protein>
    <submittedName>
        <fullName evidence="3">Uncharacterized protein</fullName>
    </submittedName>
</protein>
<name>A0AA88A2K3_FICCA</name>
<evidence type="ECO:0000256" key="2">
    <source>
        <dbReference type="SAM" id="MobiDB-lite"/>
    </source>
</evidence>
<proteinExistence type="predicted"/>
<keyword evidence="1" id="KW-0175">Coiled coil</keyword>
<comment type="caution">
    <text evidence="3">The sequence shown here is derived from an EMBL/GenBank/DDBJ whole genome shotgun (WGS) entry which is preliminary data.</text>
</comment>
<dbReference type="AlphaFoldDB" id="A0AA88A2K3"/>
<feature type="region of interest" description="Disordered" evidence="2">
    <location>
        <begin position="70"/>
        <end position="89"/>
    </location>
</feature>
<accession>A0AA88A2K3</accession>
<evidence type="ECO:0000313" key="3">
    <source>
        <dbReference type="EMBL" id="GMN43357.1"/>
    </source>
</evidence>
<evidence type="ECO:0000313" key="4">
    <source>
        <dbReference type="Proteomes" id="UP001187192"/>
    </source>
</evidence>
<feature type="compositionally biased region" description="Acidic residues" evidence="2">
    <location>
        <begin position="70"/>
        <end position="82"/>
    </location>
</feature>
<sequence length="89" mass="9776">MADIVEADNGDNNTTEMKKEAIVLRTQVQSLDKKLEDLKNLNININSGQEDLWARLDALLSNFCGMGGSTDDEVEVGEEVEGSEFRGIS</sequence>
<dbReference type="EMBL" id="BTGU01000016">
    <property type="protein sequence ID" value="GMN43357.1"/>
    <property type="molecule type" value="Genomic_DNA"/>
</dbReference>
<keyword evidence="4" id="KW-1185">Reference proteome</keyword>
<dbReference type="Proteomes" id="UP001187192">
    <property type="component" value="Unassembled WGS sequence"/>
</dbReference>